<proteinExistence type="predicted"/>
<gene>
    <name evidence="1" type="ORF">ERS852568_01111</name>
</gene>
<dbReference type="AlphaFoldDB" id="A0A174RT83"/>
<organism evidence="1 2">
    <name type="scientific">Clostridium baratii</name>
    <dbReference type="NCBI Taxonomy" id="1561"/>
    <lineage>
        <taxon>Bacteria</taxon>
        <taxon>Bacillati</taxon>
        <taxon>Bacillota</taxon>
        <taxon>Clostridia</taxon>
        <taxon>Eubacteriales</taxon>
        <taxon>Clostridiaceae</taxon>
        <taxon>Clostridium</taxon>
    </lineage>
</organism>
<dbReference type="RefSeq" id="WP_055207076.1">
    <property type="nucleotide sequence ID" value="NZ_CZBO01000001.1"/>
</dbReference>
<sequence>MFLINYGILDEEKNKILKLKNIKEFDSDISDIMGQIELIFNNSKEGFVDKDIPYSGEFLIAWFNRLNSVVIQLKIDTFTAMELPDSDNVWLEFKVDNEKVLVSETRAEKTNIDKFVVNLPKQRKELFWCESISKYELVDTIIDTADSFIKDILSINELFSESKEFKRLEDKYIKAKTGFK</sequence>
<protein>
    <submittedName>
        <fullName evidence="1">Uncharacterized protein</fullName>
    </submittedName>
</protein>
<accession>A0A174RT83</accession>
<name>A0A174RT83_9CLOT</name>
<reference evidence="1 2" key="1">
    <citation type="submission" date="2015-09" db="EMBL/GenBank/DDBJ databases">
        <authorList>
            <consortium name="Pathogen Informatics"/>
        </authorList>
    </citation>
    <scope>NUCLEOTIDE SEQUENCE [LARGE SCALE GENOMIC DNA]</scope>
    <source>
        <strain evidence="1 2">2789STDY5834956</strain>
    </source>
</reference>
<dbReference type="Proteomes" id="UP000095563">
    <property type="component" value="Unassembled WGS sequence"/>
</dbReference>
<evidence type="ECO:0000313" key="1">
    <source>
        <dbReference type="EMBL" id="CUP87261.1"/>
    </source>
</evidence>
<evidence type="ECO:0000313" key="2">
    <source>
        <dbReference type="Proteomes" id="UP000095563"/>
    </source>
</evidence>
<dbReference type="EMBL" id="CZBO01000001">
    <property type="protein sequence ID" value="CUP87261.1"/>
    <property type="molecule type" value="Genomic_DNA"/>
</dbReference>